<reference evidence="6 7" key="1">
    <citation type="submission" date="2019-12" db="EMBL/GenBank/DDBJ databases">
        <title>Draft Genome Sequences of L. lactis strains MS22333, MS22334, MS22336, and MS22337, Isolated from Spontaneous Fermented Camel Milk in Ethiopia.</title>
        <authorList>
            <person name="Bragason E."/>
            <person name="Hansen E.B."/>
            <person name="Guya M.E."/>
            <person name="Berhe T."/>
        </authorList>
    </citation>
    <scope>NUCLEOTIDE SEQUENCE [LARGE SCALE GENOMIC DNA]</scope>
    <source>
        <strain evidence="6 7">MS22336</strain>
    </source>
</reference>
<dbReference type="InterPro" id="IPR000209">
    <property type="entry name" value="Peptidase_S8/S53_dom"/>
</dbReference>
<comment type="similarity">
    <text evidence="1">Belongs to the peptidase S8 family.</text>
</comment>
<feature type="domain" description="Peptidase S8/S53" evidence="5">
    <location>
        <begin position="65"/>
        <end position="236"/>
    </location>
</feature>
<protein>
    <submittedName>
        <fullName evidence="6">S8 family serine peptidase</fullName>
    </submittedName>
</protein>
<dbReference type="PANTHER" id="PTHR43806">
    <property type="entry name" value="PEPTIDASE S8"/>
    <property type="match status" value="1"/>
</dbReference>
<name>A0A6M0M7B7_9LACT</name>
<organism evidence="6 7">
    <name type="scientific">Lactococcus lactis</name>
    <dbReference type="NCBI Taxonomy" id="1358"/>
    <lineage>
        <taxon>Bacteria</taxon>
        <taxon>Bacillati</taxon>
        <taxon>Bacillota</taxon>
        <taxon>Bacilli</taxon>
        <taxon>Lactobacillales</taxon>
        <taxon>Streptococcaceae</taxon>
        <taxon>Lactococcus</taxon>
    </lineage>
</organism>
<dbReference type="CDD" id="cd00306">
    <property type="entry name" value="Peptidases_S8_S53"/>
    <property type="match status" value="1"/>
</dbReference>
<dbReference type="RefSeq" id="WP_163656477.1">
    <property type="nucleotide sequence ID" value="NZ_WWDH01000001.1"/>
</dbReference>
<sequence length="311" mass="35491">MNNTKLGIEYLPKSFWKTTSTDIISIKERRIGVIDGPISRRLFDYFDEYKNFTSENDEYSTNAHSAIVSSIIKDIYLPSKLYVTQVECEGSNNSEESIMKALEWLVIEKKVEIINISLGFYNNCNGGCLWDKRFKKLNDLYNVIIVVSGGNTNEYHKNDSISCPGCAKTAITVGALNLEFNIDKEMNLKPIPQLNKPDIYANGYINITISNGDVWKREGTSFSSPIIVGLIAKYYDEIVQTPEFTQIKNFLSSIDLFLNKKGLYSEKNKIKEIFKPKLKELEKENSCYLNKENIISFLTELTPIKEKKATS</sequence>
<dbReference type="InterPro" id="IPR050131">
    <property type="entry name" value="Peptidase_S8_subtilisin-like"/>
</dbReference>
<gene>
    <name evidence="6" type="ORF">GTP08_05990</name>
</gene>
<dbReference type="Pfam" id="PF00082">
    <property type="entry name" value="Peptidase_S8"/>
    <property type="match status" value="1"/>
</dbReference>
<evidence type="ECO:0000313" key="6">
    <source>
        <dbReference type="EMBL" id="NEX55251.1"/>
    </source>
</evidence>
<dbReference type="EMBL" id="WWDJ01000032">
    <property type="protein sequence ID" value="NEX55251.1"/>
    <property type="molecule type" value="Genomic_DNA"/>
</dbReference>
<dbReference type="PANTHER" id="PTHR43806:SF11">
    <property type="entry name" value="CEREVISIN-RELATED"/>
    <property type="match status" value="1"/>
</dbReference>
<evidence type="ECO:0000256" key="2">
    <source>
        <dbReference type="ARBA" id="ARBA00022670"/>
    </source>
</evidence>
<dbReference type="GO" id="GO:0006508">
    <property type="term" value="P:proteolysis"/>
    <property type="evidence" value="ECO:0007669"/>
    <property type="project" value="UniProtKB-KW"/>
</dbReference>
<dbReference type="Gene3D" id="3.40.50.200">
    <property type="entry name" value="Peptidase S8/S53 domain"/>
    <property type="match status" value="1"/>
</dbReference>
<dbReference type="GO" id="GO:0004252">
    <property type="term" value="F:serine-type endopeptidase activity"/>
    <property type="evidence" value="ECO:0007669"/>
    <property type="project" value="InterPro"/>
</dbReference>
<keyword evidence="2" id="KW-0645">Protease</keyword>
<evidence type="ECO:0000256" key="1">
    <source>
        <dbReference type="ARBA" id="ARBA00011073"/>
    </source>
</evidence>
<dbReference type="SUPFAM" id="SSF52743">
    <property type="entry name" value="Subtilisin-like"/>
    <property type="match status" value="1"/>
</dbReference>
<comment type="caution">
    <text evidence="6">The sequence shown here is derived from an EMBL/GenBank/DDBJ whole genome shotgun (WGS) entry which is preliminary data.</text>
</comment>
<evidence type="ECO:0000313" key="7">
    <source>
        <dbReference type="Proteomes" id="UP000477402"/>
    </source>
</evidence>
<accession>A0A6M0M7B7</accession>
<keyword evidence="3" id="KW-0378">Hydrolase</keyword>
<dbReference type="Proteomes" id="UP000477402">
    <property type="component" value="Unassembled WGS sequence"/>
</dbReference>
<evidence type="ECO:0000256" key="4">
    <source>
        <dbReference type="ARBA" id="ARBA00022825"/>
    </source>
</evidence>
<evidence type="ECO:0000259" key="5">
    <source>
        <dbReference type="Pfam" id="PF00082"/>
    </source>
</evidence>
<evidence type="ECO:0000256" key="3">
    <source>
        <dbReference type="ARBA" id="ARBA00022801"/>
    </source>
</evidence>
<keyword evidence="4" id="KW-0720">Serine protease</keyword>
<dbReference type="AlphaFoldDB" id="A0A6M0M7B7"/>
<dbReference type="InterPro" id="IPR036852">
    <property type="entry name" value="Peptidase_S8/S53_dom_sf"/>
</dbReference>
<proteinExistence type="inferred from homology"/>